<dbReference type="CDD" id="cd18115">
    <property type="entry name" value="ATP-synt_F1_beta_N"/>
    <property type="match status" value="1"/>
</dbReference>
<evidence type="ECO:0000256" key="11">
    <source>
        <dbReference type="ARBA" id="ARBA00023310"/>
    </source>
</evidence>
<keyword evidence="10 14" id="KW-0139">CF(1)</keyword>
<keyword evidence="9 14" id="KW-0472">Membrane</keyword>
<dbReference type="PROSITE" id="PS00152">
    <property type="entry name" value="ATPASE_ALPHA_BETA"/>
    <property type="match status" value="1"/>
</dbReference>
<dbReference type="GO" id="GO:0005886">
    <property type="term" value="C:plasma membrane"/>
    <property type="evidence" value="ECO:0007669"/>
    <property type="project" value="UniProtKB-SubCell"/>
</dbReference>
<evidence type="ECO:0000256" key="2">
    <source>
        <dbReference type="ARBA" id="ARBA00008936"/>
    </source>
</evidence>
<evidence type="ECO:0000256" key="5">
    <source>
        <dbReference type="ARBA" id="ARBA00022741"/>
    </source>
</evidence>
<keyword evidence="7 14" id="KW-1278">Translocase</keyword>
<dbReference type="InterPro" id="IPR055190">
    <property type="entry name" value="ATP-synt_VA_C"/>
</dbReference>
<dbReference type="Gene3D" id="2.40.10.170">
    <property type="match status" value="1"/>
</dbReference>
<organism evidence="16 17">
    <name type="scientific">Streptomyces pluripotens</name>
    <dbReference type="NCBI Taxonomy" id="1355015"/>
    <lineage>
        <taxon>Bacteria</taxon>
        <taxon>Bacillati</taxon>
        <taxon>Actinomycetota</taxon>
        <taxon>Actinomycetes</taxon>
        <taxon>Kitasatosporales</taxon>
        <taxon>Streptomycetaceae</taxon>
        <taxon>Streptomyces</taxon>
    </lineage>
</organism>
<sequence>MTTTVETATATGRVARVIGPVVDVEFPVDAMPDIYQALHVEVADPANAGAKKTLTLEVAQHLGDGMVRAISMQPTDGLVRQAPVIDTGAPISVPVGDFTKGKVFNTLGEVLNVDETYDGERWPIHRKAPNFDELESKTEMFETGVKVIDLLTPYVKGGKIGLFGGAGVGKTVLIQEMIYRVANNHDGVSVFAGVGERTREGNDLIEEMSDSGVIDKTALVFGQMDEPPGTRLRVALAGLTMAEYFRDVQKQDVLFFIDNIFRFTQAGSEVSTLLGRMPSAVGYQPNLADEMGLLQERITSTRGHSITSMQAIYVPADDLTDPAPATTFAHLDATTVLSRPISEKGIYPAVDPLDSTSRILDPRYISPDHYSAAMRVKTILQKYKDLQDIIAILGIDELGEEDKLVVHRARRVERFLSQNTHVAKQFTGVDGSDVPLDESIAAFNAICDGEYDHFPEQAFFMCGGLEDLKQNAKELGVS</sequence>
<dbReference type="InterPro" id="IPR050053">
    <property type="entry name" value="ATPase_alpha/beta_chains"/>
</dbReference>
<dbReference type="OrthoDB" id="9801639at2"/>
<dbReference type="Gene3D" id="3.40.50.300">
    <property type="entry name" value="P-loop containing nucleotide triphosphate hydrolases"/>
    <property type="match status" value="1"/>
</dbReference>
<dbReference type="CDD" id="cd01133">
    <property type="entry name" value="F1-ATPase_beta_CD"/>
    <property type="match status" value="1"/>
</dbReference>
<evidence type="ECO:0000256" key="4">
    <source>
        <dbReference type="ARBA" id="ARBA00022475"/>
    </source>
</evidence>
<dbReference type="PANTHER" id="PTHR15184">
    <property type="entry name" value="ATP SYNTHASE"/>
    <property type="match status" value="1"/>
</dbReference>
<accession>A0A221P4B5</accession>
<reference evidence="16 17" key="1">
    <citation type="submission" date="2017-07" db="EMBL/GenBank/DDBJ databases">
        <title>Genome sequence of Streptomyces pluripotens MUSC 137T.</title>
        <authorList>
            <person name="Ser H.-L."/>
            <person name="Lee L.-H."/>
        </authorList>
    </citation>
    <scope>NUCLEOTIDE SEQUENCE [LARGE SCALE GENOMIC DNA]</scope>
    <source>
        <strain evidence="16 17">MUSC 137</strain>
    </source>
</reference>
<dbReference type="KEGG" id="splu:LK06_023225"/>
<keyword evidence="6 14" id="KW-0067">ATP-binding</keyword>
<dbReference type="Pfam" id="PF22919">
    <property type="entry name" value="ATP-synt_VA_C"/>
    <property type="match status" value="1"/>
</dbReference>
<evidence type="ECO:0000259" key="15">
    <source>
        <dbReference type="SMART" id="SM00382"/>
    </source>
</evidence>
<dbReference type="Pfam" id="PF02874">
    <property type="entry name" value="ATP-synt_ab_N"/>
    <property type="match status" value="1"/>
</dbReference>
<dbReference type="InterPro" id="IPR024034">
    <property type="entry name" value="ATPase_F1/V1_b/a_C"/>
</dbReference>
<name>A0A221P4B5_9ACTN</name>
<dbReference type="GO" id="GO:0046933">
    <property type="term" value="F:proton-transporting ATP synthase activity, rotational mechanism"/>
    <property type="evidence" value="ECO:0007669"/>
    <property type="project" value="UniProtKB-UniRule"/>
</dbReference>
<feature type="binding site" evidence="14">
    <location>
        <begin position="164"/>
        <end position="171"/>
    </location>
    <ligand>
        <name>ATP</name>
        <dbReference type="ChEBI" id="CHEBI:30616"/>
    </ligand>
</feature>
<comment type="function">
    <text evidence="13">Produces ATP from ADP in the presence of a sodium ion gradient across the membrane. The beta chain is the catalytic subunit.</text>
</comment>
<dbReference type="CDD" id="cd18110">
    <property type="entry name" value="ATP-synt_F1_beta_C"/>
    <property type="match status" value="1"/>
</dbReference>
<keyword evidence="8 14" id="KW-0406">Ion transport</keyword>
<dbReference type="Proteomes" id="UP000031501">
    <property type="component" value="Chromosome"/>
</dbReference>
<keyword evidence="5 14" id="KW-0547">Nucleotide-binding</keyword>
<gene>
    <name evidence="14 16" type="primary">atpD</name>
    <name evidence="16" type="ORF">LK07_24390</name>
</gene>
<keyword evidence="4 14" id="KW-1003">Cell membrane</keyword>
<evidence type="ECO:0000313" key="17">
    <source>
        <dbReference type="Proteomes" id="UP000031501"/>
    </source>
</evidence>
<evidence type="ECO:0000256" key="8">
    <source>
        <dbReference type="ARBA" id="ARBA00023065"/>
    </source>
</evidence>
<comment type="function">
    <text evidence="14">Produces ATP from ADP in the presence of a proton gradient across the membrane. The catalytic sites are hosted primarily by the beta subunits.</text>
</comment>
<dbReference type="GO" id="GO:0005524">
    <property type="term" value="F:ATP binding"/>
    <property type="evidence" value="ECO:0007669"/>
    <property type="project" value="UniProtKB-UniRule"/>
</dbReference>
<feature type="domain" description="AAA+ ATPase" evidence="15">
    <location>
        <begin position="156"/>
        <end position="342"/>
    </location>
</feature>
<dbReference type="Pfam" id="PF00006">
    <property type="entry name" value="ATP-synt_ab"/>
    <property type="match status" value="1"/>
</dbReference>
<dbReference type="Gene3D" id="1.10.1140.10">
    <property type="entry name" value="Bovine Mitochondrial F1-atpase, Atp Synthase Beta Chain, Chain D, domain 3"/>
    <property type="match status" value="1"/>
</dbReference>
<dbReference type="SUPFAM" id="SSF50615">
    <property type="entry name" value="N-terminal domain of alpha and beta subunits of F1 ATP synthase"/>
    <property type="match status" value="1"/>
</dbReference>
<dbReference type="FunFam" id="1.10.1140.10:FF:000001">
    <property type="entry name" value="ATP synthase subunit beta"/>
    <property type="match status" value="1"/>
</dbReference>
<dbReference type="RefSeq" id="WP_039651519.1">
    <property type="nucleotide sequence ID" value="NZ_CP021080.1"/>
</dbReference>
<dbReference type="InterPro" id="IPR027417">
    <property type="entry name" value="P-loop_NTPase"/>
</dbReference>
<evidence type="ECO:0000256" key="12">
    <source>
        <dbReference type="ARBA" id="ARBA00052325"/>
    </source>
</evidence>
<protein>
    <recommendedName>
        <fullName evidence="14">ATP synthase subunit beta</fullName>
        <ecNumber evidence="14">7.1.2.2</ecNumber>
    </recommendedName>
    <alternativeName>
        <fullName evidence="14">ATP synthase F1 sector subunit beta</fullName>
    </alternativeName>
    <alternativeName>
        <fullName evidence="14">F-ATPase subunit beta</fullName>
    </alternativeName>
</protein>
<comment type="subcellular location">
    <subcellularLocation>
        <location evidence="1 14">Cell membrane</location>
        <topology evidence="1 14">Peripheral membrane protein</topology>
    </subcellularLocation>
</comment>
<dbReference type="AlphaFoldDB" id="A0A221P4B5"/>
<evidence type="ECO:0000256" key="1">
    <source>
        <dbReference type="ARBA" id="ARBA00004202"/>
    </source>
</evidence>
<dbReference type="GO" id="GO:0046962">
    <property type="term" value="F:sodium-transporting ATPase activity, rotational mechanism"/>
    <property type="evidence" value="ECO:0007669"/>
    <property type="project" value="UniProtKB-EC"/>
</dbReference>
<keyword evidence="11 14" id="KW-0066">ATP synthesis</keyword>
<evidence type="ECO:0000256" key="9">
    <source>
        <dbReference type="ARBA" id="ARBA00023136"/>
    </source>
</evidence>
<proteinExistence type="inferred from homology"/>
<keyword evidence="14" id="KW-0375">Hydrogen ion transport</keyword>
<dbReference type="InterPro" id="IPR020003">
    <property type="entry name" value="ATPase_a/bsu_AS"/>
</dbReference>
<dbReference type="SMART" id="SM00382">
    <property type="entry name" value="AAA"/>
    <property type="match status" value="1"/>
</dbReference>
<comment type="catalytic activity">
    <reaction evidence="14">
        <text>ATP + H2O + 4 H(+)(in) = ADP + phosphate + 5 H(+)(out)</text>
        <dbReference type="Rhea" id="RHEA:57720"/>
        <dbReference type="ChEBI" id="CHEBI:15377"/>
        <dbReference type="ChEBI" id="CHEBI:15378"/>
        <dbReference type="ChEBI" id="CHEBI:30616"/>
        <dbReference type="ChEBI" id="CHEBI:43474"/>
        <dbReference type="ChEBI" id="CHEBI:456216"/>
        <dbReference type="EC" id="7.1.2.2"/>
    </reaction>
</comment>
<dbReference type="EMBL" id="CP022433">
    <property type="protein sequence ID" value="ASN26625.1"/>
    <property type="molecule type" value="Genomic_DNA"/>
</dbReference>
<evidence type="ECO:0000256" key="14">
    <source>
        <dbReference type="HAMAP-Rule" id="MF_01347"/>
    </source>
</evidence>
<evidence type="ECO:0000256" key="3">
    <source>
        <dbReference type="ARBA" id="ARBA00022448"/>
    </source>
</evidence>
<dbReference type="InterPro" id="IPR003593">
    <property type="entry name" value="AAA+_ATPase"/>
</dbReference>
<dbReference type="NCBIfam" id="TIGR01039">
    <property type="entry name" value="atpD"/>
    <property type="match status" value="1"/>
</dbReference>
<keyword evidence="17" id="KW-1185">Reference proteome</keyword>
<keyword evidence="3 14" id="KW-0813">Transport</keyword>
<dbReference type="InterPro" id="IPR005722">
    <property type="entry name" value="ATP_synth_F1_bsu"/>
</dbReference>
<dbReference type="InterPro" id="IPR000194">
    <property type="entry name" value="ATPase_F1/V1/A1_a/bsu_nucl-bd"/>
</dbReference>
<evidence type="ECO:0000256" key="13">
    <source>
        <dbReference type="ARBA" id="ARBA00059242"/>
    </source>
</evidence>
<comment type="similarity">
    <text evidence="2 14">Belongs to the ATPase alpha/beta chains family.</text>
</comment>
<dbReference type="InterPro" id="IPR036121">
    <property type="entry name" value="ATPase_F1/V1/A1_a/bsu_N_sf"/>
</dbReference>
<dbReference type="FunFam" id="3.40.50.300:FF:000004">
    <property type="entry name" value="ATP synthase subunit beta"/>
    <property type="match status" value="1"/>
</dbReference>
<dbReference type="FunFam" id="2.40.10.170:FF:000005">
    <property type="entry name" value="ATP synthase subunit beta"/>
    <property type="match status" value="1"/>
</dbReference>
<dbReference type="SUPFAM" id="SSF52540">
    <property type="entry name" value="P-loop containing nucleoside triphosphate hydrolases"/>
    <property type="match status" value="1"/>
</dbReference>
<dbReference type="PANTHER" id="PTHR15184:SF71">
    <property type="entry name" value="ATP SYNTHASE SUBUNIT BETA, MITOCHONDRIAL"/>
    <property type="match status" value="1"/>
</dbReference>
<comment type="catalytic activity">
    <reaction evidence="12">
        <text>4 Na(+)(in) + ATP + H2O = 4 Na(+)(out) + ADP + phosphate + H(+)</text>
        <dbReference type="Rhea" id="RHEA:58156"/>
        <dbReference type="ChEBI" id="CHEBI:15377"/>
        <dbReference type="ChEBI" id="CHEBI:15378"/>
        <dbReference type="ChEBI" id="CHEBI:29101"/>
        <dbReference type="ChEBI" id="CHEBI:30616"/>
        <dbReference type="ChEBI" id="CHEBI:43474"/>
        <dbReference type="ChEBI" id="CHEBI:456216"/>
        <dbReference type="EC" id="7.2.2.1"/>
    </reaction>
</comment>
<evidence type="ECO:0000256" key="10">
    <source>
        <dbReference type="ARBA" id="ARBA00023196"/>
    </source>
</evidence>
<dbReference type="InterPro" id="IPR004100">
    <property type="entry name" value="ATPase_F1/V1/A1_a/bsu_N"/>
</dbReference>
<evidence type="ECO:0000256" key="6">
    <source>
        <dbReference type="ARBA" id="ARBA00022840"/>
    </source>
</evidence>
<dbReference type="GO" id="GO:0045259">
    <property type="term" value="C:proton-transporting ATP synthase complex"/>
    <property type="evidence" value="ECO:0007669"/>
    <property type="project" value="UniProtKB-KW"/>
</dbReference>
<evidence type="ECO:0000256" key="7">
    <source>
        <dbReference type="ARBA" id="ARBA00022967"/>
    </source>
</evidence>
<dbReference type="SUPFAM" id="SSF47917">
    <property type="entry name" value="C-terminal domain of alpha and beta subunits of F1 ATP synthase"/>
    <property type="match status" value="1"/>
</dbReference>
<dbReference type="HAMAP" id="MF_01347">
    <property type="entry name" value="ATP_synth_beta_bact"/>
    <property type="match status" value="1"/>
</dbReference>
<dbReference type="EC" id="7.1.2.2" evidence="14"/>
<dbReference type="STRING" id="1355015.LK06_023225"/>
<evidence type="ECO:0000313" key="16">
    <source>
        <dbReference type="EMBL" id="ASN26625.1"/>
    </source>
</evidence>